<reference evidence="2 3" key="1">
    <citation type="submission" date="2018-05" db="EMBL/GenBank/DDBJ databases">
        <title>Reference genomes for bee gut microbiota database.</title>
        <authorList>
            <person name="Ellegaard K.M."/>
        </authorList>
    </citation>
    <scope>NUCLEOTIDE SEQUENCE [LARGE SCALE GENOMIC DNA]</scope>
    <source>
        <strain evidence="2 3">ESL0284</strain>
    </source>
</reference>
<evidence type="ECO:0000313" key="2">
    <source>
        <dbReference type="EMBL" id="PXZ01575.1"/>
    </source>
</evidence>
<dbReference type="PANTHER" id="PTHR38589">
    <property type="entry name" value="BLR0621 PROTEIN"/>
    <property type="match status" value="1"/>
</dbReference>
<dbReference type="GO" id="GO:0016740">
    <property type="term" value="F:transferase activity"/>
    <property type="evidence" value="ECO:0007669"/>
    <property type="project" value="InterPro"/>
</dbReference>
<name>A0A318MXP7_9PROT</name>
<dbReference type="PANTHER" id="PTHR38589:SF1">
    <property type="entry name" value="BLR0621 PROTEIN"/>
    <property type="match status" value="1"/>
</dbReference>
<evidence type="ECO:0000313" key="3">
    <source>
        <dbReference type="Proteomes" id="UP000247565"/>
    </source>
</evidence>
<dbReference type="OrthoDB" id="9804204at2"/>
<dbReference type="Pfam" id="PF03734">
    <property type="entry name" value="YkuD"/>
    <property type="match status" value="1"/>
</dbReference>
<accession>A0A318MXP7</accession>
<protein>
    <recommendedName>
        <fullName evidence="1">L,D-TPase catalytic domain-containing protein</fullName>
    </recommendedName>
</protein>
<dbReference type="InterPro" id="IPR005490">
    <property type="entry name" value="LD_TPept_cat_dom"/>
</dbReference>
<dbReference type="EMBL" id="QGLT01000001">
    <property type="protein sequence ID" value="PXZ01575.1"/>
    <property type="molecule type" value="Genomic_DNA"/>
</dbReference>
<dbReference type="RefSeq" id="WP_110438094.1">
    <property type="nucleotide sequence ID" value="NZ_CP046393.1"/>
</dbReference>
<dbReference type="AlphaFoldDB" id="A0A318MXP7"/>
<gene>
    <name evidence="2" type="ORF">DK869_00760</name>
</gene>
<evidence type="ECO:0000259" key="1">
    <source>
        <dbReference type="Pfam" id="PF03734"/>
    </source>
</evidence>
<sequence>MIRYYCIFIVKIVFDSVGEYGFHQKWILKNLFHLFSKKIIPLIGCLFFSGCNHTQKSILYHWQKKQQMIVVITDGWYSNRGKLYRFEYLHSKWHKKGNGVSVSLGSQGLAWGRGLHPFIQEGLYKKEGDKRSPVGIFKIGFAFGYRNNLSINYPYHVMTQYDYCIDDPTSSQYNQIIDKQNFSLKEKFILSEPMRRDIHFKGDQLYKLGFVIEHNEKNIPHYGSCIFAHLRKNANAVTSGCTAMDEKDMTQILRWLNPDYHPIYVLLPKVVYHQKQQVWNLPSMKND</sequence>
<organism evidence="2 3">
    <name type="scientific">Commensalibacter melissae</name>
    <dbReference type="NCBI Taxonomy" id="2070537"/>
    <lineage>
        <taxon>Bacteria</taxon>
        <taxon>Pseudomonadati</taxon>
        <taxon>Pseudomonadota</taxon>
        <taxon>Alphaproteobacteria</taxon>
        <taxon>Acetobacterales</taxon>
        <taxon>Acetobacteraceae</taxon>
    </lineage>
</organism>
<dbReference type="Proteomes" id="UP000247565">
    <property type="component" value="Unassembled WGS sequence"/>
</dbReference>
<feature type="domain" description="L,D-TPase catalytic" evidence="1">
    <location>
        <begin position="102"/>
        <end position="263"/>
    </location>
</feature>
<comment type="caution">
    <text evidence="2">The sequence shown here is derived from an EMBL/GenBank/DDBJ whole genome shotgun (WGS) entry which is preliminary data.</text>
</comment>
<keyword evidence="3" id="KW-1185">Reference proteome</keyword>
<proteinExistence type="predicted"/>